<dbReference type="VEuPathDB" id="MicrosporidiaDB:HERIO_2024"/>
<dbReference type="EMBL" id="LTAI01000071">
    <property type="protein sequence ID" value="ORE00051.1"/>
    <property type="molecule type" value="Genomic_DNA"/>
</dbReference>
<accession>A0A1X0QJU0</accession>
<gene>
    <name evidence="1" type="ORF">A0H76_2404</name>
</gene>
<evidence type="ECO:0000313" key="2">
    <source>
        <dbReference type="Proteomes" id="UP000192501"/>
    </source>
</evidence>
<dbReference type="Proteomes" id="UP000192501">
    <property type="component" value="Unassembled WGS sequence"/>
</dbReference>
<protein>
    <submittedName>
        <fullName evidence="1">Uncharacterized protein</fullName>
    </submittedName>
</protein>
<dbReference type="AlphaFoldDB" id="A0A1X0QJU0"/>
<sequence>MKVELRGSSSNINSSVLGESLKLNSDSCKEATKESLKNDFLETRVNDDCNNIKKLKQTAAELVVEYLEKSNNQKYKILESLIQTNSK</sequence>
<organism evidence="1 2">
    <name type="scientific">Hepatospora eriocheir</name>
    <dbReference type="NCBI Taxonomy" id="1081669"/>
    <lineage>
        <taxon>Eukaryota</taxon>
        <taxon>Fungi</taxon>
        <taxon>Fungi incertae sedis</taxon>
        <taxon>Microsporidia</taxon>
        <taxon>Hepatosporidae</taxon>
        <taxon>Hepatospora</taxon>
    </lineage>
</organism>
<proteinExistence type="predicted"/>
<evidence type="ECO:0000313" key="1">
    <source>
        <dbReference type="EMBL" id="ORE00051.1"/>
    </source>
</evidence>
<name>A0A1X0QJU0_9MICR</name>
<comment type="caution">
    <text evidence="1">The sequence shown here is derived from an EMBL/GenBank/DDBJ whole genome shotgun (WGS) entry which is preliminary data.</text>
</comment>
<reference evidence="1 2" key="1">
    <citation type="journal article" date="2017" name="Environ. Microbiol.">
        <title>Decay of the glycolytic pathway and adaptation to intranuclear parasitism within Enterocytozoonidae microsporidia.</title>
        <authorList>
            <person name="Wiredu Boakye D."/>
            <person name="Jaroenlak P."/>
            <person name="Prachumwat A."/>
            <person name="Williams T.A."/>
            <person name="Bateman K.S."/>
            <person name="Itsathitphaisarn O."/>
            <person name="Sritunyalucksana K."/>
            <person name="Paszkiewicz K.H."/>
            <person name="Moore K.A."/>
            <person name="Stentiford G.D."/>
            <person name="Williams B.A."/>
        </authorList>
    </citation>
    <scope>NUCLEOTIDE SEQUENCE [LARGE SCALE GENOMIC DNA]</scope>
    <source>
        <strain evidence="2">canceri</strain>
    </source>
</reference>
<dbReference type="VEuPathDB" id="MicrosporidiaDB:A0H76_2404"/>